<keyword evidence="1" id="KW-0812">Transmembrane</keyword>
<keyword evidence="1" id="KW-0472">Membrane</keyword>
<comment type="caution">
    <text evidence="2">The sequence shown here is derived from an EMBL/GenBank/DDBJ whole genome shotgun (WGS) entry which is preliminary data.</text>
</comment>
<evidence type="ECO:0000256" key="1">
    <source>
        <dbReference type="SAM" id="Phobius"/>
    </source>
</evidence>
<evidence type="ECO:0000313" key="3">
    <source>
        <dbReference type="Proteomes" id="UP000242015"/>
    </source>
</evidence>
<protein>
    <submittedName>
        <fullName evidence="2">Uncharacterized protein</fullName>
    </submittedName>
</protein>
<gene>
    <name evidence="2" type="ORF">B9Q04_09415</name>
</gene>
<dbReference type="EMBL" id="NEXF01000200">
    <property type="protein sequence ID" value="PSO07711.1"/>
    <property type="molecule type" value="Genomic_DNA"/>
</dbReference>
<proteinExistence type="predicted"/>
<reference evidence="2 3" key="1">
    <citation type="submission" date="2017-04" db="EMBL/GenBank/DDBJ databases">
        <title>Novel microbial lineages endemic to geothermal iron-oxide mats fill important gaps in the evolutionary history of Archaea.</title>
        <authorList>
            <person name="Jay Z.J."/>
            <person name="Beam J.P."/>
            <person name="Dlakic M."/>
            <person name="Rusch D.B."/>
            <person name="Kozubal M.A."/>
            <person name="Inskeep W.P."/>
        </authorList>
    </citation>
    <scope>NUCLEOTIDE SEQUENCE [LARGE SCALE GENOMIC DNA]</scope>
    <source>
        <strain evidence="2">BE_D</strain>
    </source>
</reference>
<sequence>MNRSLAIALLIILFALQAVVLYIVSSINPTTIVGQRIAGLTLGVDMLIFAGFISMFQRNFSKPVYSKSEDEEHVEE</sequence>
<accession>A0A2R6CA08</accession>
<dbReference type="Proteomes" id="UP000242015">
    <property type="component" value="Unassembled WGS sequence"/>
</dbReference>
<organism evidence="2 3">
    <name type="scientific">Candidatus Marsarchaeota G2 archaeon BE_D</name>
    <dbReference type="NCBI Taxonomy" id="1978158"/>
    <lineage>
        <taxon>Archaea</taxon>
        <taxon>Candidatus Marsarchaeota</taxon>
        <taxon>Candidatus Marsarchaeota group 2</taxon>
    </lineage>
</organism>
<evidence type="ECO:0000313" key="2">
    <source>
        <dbReference type="EMBL" id="PSO07711.1"/>
    </source>
</evidence>
<keyword evidence="1" id="KW-1133">Transmembrane helix</keyword>
<dbReference type="AlphaFoldDB" id="A0A2R6CA08"/>
<name>A0A2R6CA08_9ARCH</name>
<feature type="transmembrane region" description="Helical" evidence="1">
    <location>
        <begin position="37"/>
        <end position="56"/>
    </location>
</feature>